<keyword evidence="1" id="KW-0732">Signal</keyword>
<evidence type="ECO:0000313" key="3">
    <source>
        <dbReference type="Proteomes" id="UP000261360"/>
    </source>
</evidence>
<feature type="chain" id="PRO_5017406097" description="Fibronectin type-III domain-containing protein" evidence="1">
    <location>
        <begin position="24"/>
        <end position="143"/>
    </location>
</feature>
<evidence type="ECO:0008006" key="4">
    <source>
        <dbReference type="Google" id="ProtNLM"/>
    </source>
</evidence>
<evidence type="ECO:0000313" key="2">
    <source>
        <dbReference type="Ensembl" id="ENSSLDP00000004701.1"/>
    </source>
</evidence>
<evidence type="ECO:0000256" key="1">
    <source>
        <dbReference type="SAM" id="SignalP"/>
    </source>
</evidence>
<feature type="signal peptide" evidence="1">
    <location>
        <begin position="1"/>
        <end position="23"/>
    </location>
</feature>
<keyword evidence="3" id="KW-1185">Reference proteome</keyword>
<accession>A0A3B4WJQ3</accession>
<proteinExistence type="predicted"/>
<protein>
    <recommendedName>
        <fullName evidence="4">Fibronectin type-III domain-containing protein</fullName>
    </recommendedName>
</protein>
<reference evidence="2" key="2">
    <citation type="submission" date="2025-09" db="UniProtKB">
        <authorList>
            <consortium name="Ensembl"/>
        </authorList>
    </citation>
    <scope>IDENTIFICATION</scope>
</reference>
<dbReference type="Ensembl" id="ENSSLDT00000004854.1">
    <property type="protein sequence ID" value="ENSSLDP00000004701.1"/>
    <property type="gene ID" value="ENSSLDG00000003736.1"/>
</dbReference>
<dbReference type="AlphaFoldDB" id="A0A3B4WJQ3"/>
<name>A0A3B4WJQ3_SERLL</name>
<sequence length="143" mass="15713">FLSHLSLLLHSVFFCITLNLASPQNVVQIGLADVSISHWSNNGDLQYCTPPPPLDQLKPDDVIRIYSSQPQQNHIVQSNVVLTELLNNRPIYCGTASPSSYFKPAPNIAAVTVIPKTPPKIFSFSQPKAKRNTASTVFRSPGE</sequence>
<organism evidence="2 3">
    <name type="scientific">Seriola lalandi dorsalis</name>
    <dbReference type="NCBI Taxonomy" id="1841481"/>
    <lineage>
        <taxon>Eukaryota</taxon>
        <taxon>Metazoa</taxon>
        <taxon>Chordata</taxon>
        <taxon>Craniata</taxon>
        <taxon>Vertebrata</taxon>
        <taxon>Euteleostomi</taxon>
        <taxon>Actinopterygii</taxon>
        <taxon>Neopterygii</taxon>
        <taxon>Teleostei</taxon>
        <taxon>Neoteleostei</taxon>
        <taxon>Acanthomorphata</taxon>
        <taxon>Carangaria</taxon>
        <taxon>Carangiformes</taxon>
        <taxon>Carangidae</taxon>
        <taxon>Seriola</taxon>
    </lineage>
</organism>
<dbReference type="Proteomes" id="UP000261360">
    <property type="component" value="Unplaced"/>
</dbReference>
<reference evidence="2" key="1">
    <citation type="submission" date="2025-08" db="UniProtKB">
        <authorList>
            <consortium name="Ensembl"/>
        </authorList>
    </citation>
    <scope>IDENTIFICATION</scope>
</reference>